<dbReference type="KEGG" id="mya:MORIYA_2117"/>
<dbReference type="AlphaFoldDB" id="A0A330LWW7"/>
<gene>
    <name evidence="2" type="ORF">MORIYA_2117</name>
</gene>
<keyword evidence="1" id="KW-0812">Transmembrane</keyword>
<dbReference type="Proteomes" id="UP000250163">
    <property type="component" value="Chromosome MORIYA"/>
</dbReference>
<accession>A0A330LWW7</accession>
<evidence type="ECO:0000256" key="1">
    <source>
        <dbReference type="SAM" id="Phobius"/>
    </source>
</evidence>
<keyword evidence="1" id="KW-0472">Membrane</keyword>
<protein>
    <recommendedName>
        <fullName evidence="4">Type IV pilin</fullName>
    </recommendedName>
</protein>
<proteinExistence type="predicted"/>
<sequence>MRLKRYVSQQGASLLEVMICLFMLSLPLLGMTALKLIQAKIVLQQSQYTAAWALMEYKLNEIRYLTDSIDGYSALNTNVGGNLSAGDIQYDQHWFNLTWQVRTLTTTSTSSLLKEVEIKIHWQDKTNSPQMISSMTMLNKDVIVR</sequence>
<evidence type="ECO:0000313" key="3">
    <source>
        <dbReference type="Proteomes" id="UP000250163"/>
    </source>
</evidence>
<keyword evidence="1" id="KW-1133">Transmembrane helix</keyword>
<dbReference type="OrthoDB" id="6402570at2"/>
<name>A0A330LWW7_9GAMM</name>
<keyword evidence="3" id="KW-1185">Reference proteome</keyword>
<dbReference type="RefSeq" id="WP_112714792.1">
    <property type="nucleotide sequence ID" value="NZ_LS483250.1"/>
</dbReference>
<reference evidence="3" key="1">
    <citation type="submission" date="2018-05" db="EMBL/GenBank/DDBJ databases">
        <authorList>
            <person name="Cea G.-C."/>
            <person name="William W."/>
        </authorList>
    </citation>
    <scope>NUCLEOTIDE SEQUENCE [LARGE SCALE GENOMIC DNA]</scope>
    <source>
        <strain evidence="3">DB21MT 5</strain>
    </source>
</reference>
<organism evidence="2 3">
    <name type="scientific">Moritella yayanosii</name>
    <dbReference type="NCBI Taxonomy" id="69539"/>
    <lineage>
        <taxon>Bacteria</taxon>
        <taxon>Pseudomonadati</taxon>
        <taxon>Pseudomonadota</taxon>
        <taxon>Gammaproteobacteria</taxon>
        <taxon>Alteromonadales</taxon>
        <taxon>Moritellaceae</taxon>
        <taxon>Moritella</taxon>
    </lineage>
</organism>
<feature type="transmembrane region" description="Helical" evidence="1">
    <location>
        <begin position="12"/>
        <end position="34"/>
    </location>
</feature>
<dbReference type="EMBL" id="LS483250">
    <property type="protein sequence ID" value="SQD78595.1"/>
    <property type="molecule type" value="Genomic_DNA"/>
</dbReference>
<evidence type="ECO:0008006" key="4">
    <source>
        <dbReference type="Google" id="ProtNLM"/>
    </source>
</evidence>
<evidence type="ECO:0000313" key="2">
    <source>
        <dbReference type="EMBL" id="SQD78595.1"/>
    </source>
</evidence>